<dbReference type="InterPro" id="IPR048279">
    <property type="entry name" value="MdtK-like"/>
</dbReference>
<gene>
    <name evidence="11" type="ORF">C7380_12130</name>
</gene>
<dbReference type="AlphaFoldDB" id="A0AA45C563"/>
<dbReference type="InterPro" id="IPR045070">
    <property type="entry name" value="MATE_MepA-like"/>
</dbReference>
<keyword evidence="12" id="KW-1185">Reference proteome</keyword>
<feature type="transmembrane region" description="Helical" evidence="10">
    <location>
        <begin position="137"/>
        <end position="159"/>
    </location>
</feature>
<dbReference type="NCBIfam" id="TIGR00797">
    <property type="entry name" value="matE"/>
    <property type="match status" value="1"/>
</dbReference>
<dbReference type="InterPro" id="IPR002528">
    <property type="entry name" value="MATE_fam"/>
</dbReference>
<keyword evidence="4" id="KW-0813">Transport</keyword>
<feature type="transmembrane region" description="Helical" evidence="10">
    <location>
        <begin position="97"/>
        <end position="117"/>
    </location>
</feature>
<reference evidence="11 12" key="1">
    <citation type="submission" date="2018-05" db="EMBL/GenBank/DDBJ databases">
        <title>Genomic Encyclopedia of Type Strains, Phase IV (KMG-IV): sequencing the most valuable type-strain genomes for metagenomic binning, comparative biology and taxonomic classification.</title>
        <authorList>
            <person name="Goeker M."/>
        </authorList>
    </citation>
    <scope>NUCLEOTIDE SEQUENCE [LARGE SCALE GENOMIC DNA]</scope>
    <source>
        <strain evidence="11 12">DSM 24906</strain>
    </source>
</reference>
<dbReference type="RefSeq" id="WP_109606117.1">
    <property type="nucleotide sequence ID" value="NZ_QGGI01000021.1"/>
</dbReference>
<accession>A0AA45C563</accession>
<evidence type="ECO:0000256" key="7">
    <source>
        <dbReference type="ARBA" id="ARBA00022989"/>
    </source>
</evidence>
<feature type="transmembrane region" description="Helical" evidence="10">
    <location>
        <begin position="166"/>
        <end position="187"/>
    </location>
</feature>
<evidence type="ECO:0000256" key="2">
    <source>
        <dbReference type="ARBA" id="ARBA00008417"/>
    </source>
</evidence>
<evidence type="ECO:0000256" key="9">
    <source>
        <dbReference type="ARBA" id="ARBA00023251"/>
    </source>
</evidence>
<feature type="transmembrane region" description="Helical" evidence="10">
    <location>
        <begin position="417"/>
        <end position="436"/>
    </location>
</feature>
<proteinExistence type="inferred from homology"/>
<dbReference type="PIRSF" id="PIRSF006603">
    <property type="entry name" value="DinF"/>
    <property type="match status" value="1"/>
</dbReference>
<feature type="transmembrane region" description="Helical" evidence="10">
    <location>
        <begin position="320"/>
        <end position="341"/>
    </location>
</feature>
<feature type="transmembrane region" description="Helical" evidence="10">
    <location>
        <begin position="272"/>
        <end position="293"/>
    </location>
</feature>
<dbReference type="GO" id="GO:0046677">
    <property type="term" value="P:response to antibiotic"/>
    <property type="evidence" value="ECO:0007669"/>
    <property type="project" value="UniProtKB-KW"/>
</dbReference>
<evidence type="ECO:0000256" key="6">
    <source>
        <dbReference type="ARBA" id="ARBA00022692"/>
    </source>
</evidence>
<feature type="transmembrane region" description="Helical" evidence="10">
    <location>
        <begin position="55"/>
        <end position="76"/>
    </location>
</feature>
<keyword evidence="7 10" id="KW-1133">Transmembrane helix</keyword>
<evidence type="ECO:0000313" key="12">
    <source>
        <dbReference type="Proteomes" id="UP000245921"/>
    </source>
</evidence>
<evidence type="ECO:0000256" key="3">
    <source>
        <dbReference type="ARBA" id="ARBA00022106"/>
    </source>
</evidence>
<keyword evidence="5" id="KW-1003">Cell membrane</keyword>
<feature type="transmembrane region" description="Helical" evidence="10">
    <location>
        <begin position="193"/>
        <end position="217"/>
    </location>
</feature>
<dbReference type="GO" id="GO:0005886">
    <property type="term" value="C:plasma membrane"/>
    <property type="evidence" value="ECO:0007669"/>
    <property type="project" value="UniProtKB-SubCell"/>
</dbReference>
<keyword evidence="6 10" id="KW-0812">Transmembrane</keyword>
<name>A0AA45C563_9BACT</name>
<feature type="transmembrane region" description="Helical" evidence="10">
    <location>
        <begin position="12"/>
        <end position="35"/>
    </location>
</feature>
<dbReference type="EMBL" id="QGGI01000021">
    <property type="protein sequence ID" value="PWJ87900.1"/>
    <property type="molecule type" value="Genomic_DNA"/>
</dbReference>
<dbReference type="Proteomes" id="UP000245921">
    <property type="component" value="Unassembled WGS sequence"/>
</dbReference>
<protein>
    <recommendedName>
        <fullName evidence="3">Multidrug export protein MepA</fullName>
    </recommendedName>
</protein>
<dbReference type="GO" id="GO:0015297">
    <property type="term" value="F:antiporter activity"/>
    <property type="evidence" value="ECO:0007669"/>
    <property type="project" value="InterPro"/>
</dbReference>
<evidence type="ECO:0000256" key="5">
    <source>
        <dbReference type="ARBA" id="ARBA00022475"/>
    </source>
</evidence>
<evidence type="ECO:0000256" key="8">
    <source>
        <dbReference type="ARBA" id="ARBA00023136"/>
    </source>
</evidence>
<comment type="subcellular location">
    <subcellularLocation>
        <location evidence="1">Cell membrane</location>
        <topology evidence="1">Multi-pass membrane protein</topology>
    </subcellularLocation>
</comment>
<dbReference type="Pfam" id="PF01554">
    <property type="entry name" value="MatE"/>
    <property type="match status" value="2"/>
</dbReference>
<dbReference type="InterPro" id="IPR051327">
    <property type="entry name" value="MATE_MepA_subfamily"/>
</dbReference>
<evidence type="ECO:0000256" key="1">
    <source>
        <dbReference type="ARBA" id="ARBA00004651"/>
    </source>
</evidence>
<keyword evidence="9" id="KW-0046">Antibiotic resistance</keyword>
<feature type="transmembrane region" description="Helical" evidence="10">
    <location>
        <begin position="238"/>
        <end position="260"/>
    </location>
</feature>
<organism evidence="11 12">
    <name type="scientific">Oceanotoga teriensis</name>
    <dbReference type="NCBI Taxonomy" id="515440"/>
    <lineage>
        <taxon>Bacteria</taxon>
        <taxon>Thermotogati</taxon>
        <taxon>Thermotogota</taxon>
        <taxon>Thermotogae</taxon>
        <taxon>Petrotogales</taxon>
        <taxon>Petrotogaceae</taxon>
        <taxon>Oceanotoga</taxon>
    </lineage>
</organism>
<evidence type="ECO:0000313" key="11">
    <source>
        <dbReference type="EMBL" id="PWJ87900.1"/>
    </source>
</evidence>
<dbReference type="PANTHER" id="PTHR43823">
    <property type="entry name" value="SPORULATION PROTEIN YKVU"/>
    <property type="match status" value="1"/>
</dbReference>
<comment type="similarity">
    <text evidence="2">Belongs to the multi antimicrobial extrusion (MATE) (TC 2.A.66.1) family. MepA subfamily.</text>
</comment>
<dbReference type="CDD" id="cd13143">
    <property type="entry name" value="MATE_MepA_like"/>
    <property type="match status" value="1"/>
</dbReference>
<sequence>MNNKKIELIKNGNILKGLFILGIPMIISMMVSALYNVIDTYFVSGLGTINVASVSIAFPISLIFSGIGLTFGTGGGSYISRLIGQKKYKKANEVSSISFFSCIFTSFLFIIIFFIFLDKILVLIGANQEILPIAKNYTKIFLISMIFTSLNITLGNIAVSQGGASISLIAMLSGSILNIILDPLLIYNLDLKVIGAGIATLISQIITSIIYSIFFISKKSIIKIQIKNFKFDIKIYSEIIKIGISMFLLQLLTSISMSLISKKSSIYGSQAIAAMGIVLRINTLGMNIIFGFMKGMQPMAGFNYGAKNYKRLKSIIKHSIISTTIFCMIWTIFIILFSNSILSYFSNDCEVLKIGIKALKINTLLFFTLGFQFTYSTLFISIGKGFQGLILNILRQGIFFIPLILILPNIFGLNGIIFSQPIADFFATLITFFYAFKLKKTIK</sequence>
<dbReference type="PANTHER" id="PTHR43823:SF3">
    <property type="entry name" value="MULTIDRUG EXPORT PROTEIN MEPA"/>
    <property type="match status" value="1"/>
</dbReference>
<dbReference type="GO" id="GO:0042910">
    <property type="term" value="F:xenobiotic transmembrane transporter activity"/>
    <property type="evidence" value="ECO:0007669"/>
    <property type="project" value="InterPro"/>
</dbReference>
<comment type="caution">
    <text evidence="11">The sequence shown here is derived from an EMBL/GenBank/DDBJ whole genome shotgun (WGS) entry which is preliminary data.</text>
</comment>
<feature type="transmembrane region" description="Helical" evidence="10">
    <location>
        <begin position="389"/>
        <end position="411"/>
    </location>
</feature>
<feature type="transmembrane region" description="Helical" evidence="10">
    <location>
        <begin position="361"/>
        <end position="382"/>
    </location>
</feature>
<evidence type="ECO:0000256" key="4">
    <source>
        <dbReference type="ARBA" id="ARBA00022448"/>
    </source>
</evidence>
<keyword evidence="8 10" id="KW-0472">Membrane</keyword>
<evidence type="ECO:0000256" key="10">
    <source>
        <dbReference type="SAM" id="Phobius"/>
    </source>
</evidence>